<evidence type="ECO:0000256" key="2">
    <source>
        <dbReference type="SAM" id="MobiDB-lite"/>
    </source>
</evidence>
<dbReference type="Gene3D" id="6.10.140.1230">
    <property type="match status" value="1"/>
</dbReference>
<sequence>MSALGRLFKKEPTAKEVVRESQRNIGRNVRDIDREIQALKREEVKLIKEIKLAAKQGNTAGTRILAQQLVRLRGQVTKMHTTQAQLRGVGVTVTTAASSATVGQSMQTAGKAMAAIGAKNDPHKMMQNLQQFSRENAKMEMTGEMMDDALEDALDGDGVEEETDEVVSQVLDSIGIDLTAGLGSVPKQRLPAKQQQQQVEPDEEDELASRLAALK</sequence>
<dbReference type="OrthoDB" id="5594417at2759"/>
<comment type="caution">
    <text evidence="3">The sequence shown here is derived from an EMBL/GenBank/DDBJ whole genome shotgun (WGS) entry which is preliminary data.</text>
</comment>
<evidence type="ECO:0000313" key="3">
    <source>
        <dbReference type="EMBL" id="KAI3433510.1"/>
    </source>
</evidence>
<accession>A0A9D4TTR9</accession>
<protein>
    <submittedName>
        <fullName evidence="3">Uncharacterized protein</fullName>
    </submittedName>
</protein>
<dbReference type="EMBL" id="SIDB01000004">
    <property type="protein sequence ID" value="KAI3433510.1"/>
    <property type="molecule type" value="Genomic_DNA"/>
</dbReference>
<dbReference type="GO" id="GO:0007034">
    <property type="term" value="P:vacuolar transport"/>
    <property type="evidence" value="ECO:0007669"/>
    <property type="project" value="InterPro"/>
</dbReference>
<dbReference type="PANTHER" id="PTHR10476">
    <property type="entry name" value="CHARGED MULTIVESICULAR BODY PROTEIN"/>
    <property type="match status" value="1"/>
</dbReference>
<keyword evidence="4" id="KW-1185">Reference proteome</keyword>
<feature type="coiled-coil region" evidence="1">
    <location>
        <begin position="22"/>
        <end position="56"/>
    </location>
</feature>
<reference evidence="3" key="2">
    <citation type="submission" date="2020-11" db="EMBL/GenBank/DDBJ databases">
        <authorList>
            <person name="Cecchin M."/>
            <person name="Marcolungo L."/>
            <person name="Rossato M."/>
            <person name="Girolomoni L."/>
            <person name="Cosentino E."/>
            <person name="Cuine S."/>
            <person name="Li-Beisson Y."/>
            <person name="Delledonne M."/>
            <person name="Ballottari M."/>
        </authorList>
    </citation>
    <scope>NUCLEOTIDE SEQUENCE</scope>
    <source>
        <strain evidence="3">211/11P</strain>
        <tissue evidence="3">Whole cell</tissue>
    </source>
</reference>
<dbReference type="AlphaFoldDB" id="A0A9D4TTR9"/>
<organism evidence="3 4">
    <name type="scientific">Chlorella vulgaris</name>
    <name type="common">Green alga</name>
    <dbReference type="NCBI Taxonomy" id="3077"/>
    <lineage>
        <taxon>Eukaryota</taxon>
        <taxon>Viridiplantae</taxon>
        <taxon>Chlorophyta</taxon>
        <taxon>core chlorophytes</taxon>
        <taxon>Trebouxiophyceae</taxon>
        <taxon>Chlorellales</taxon>
        <taxon>Chlorellaceae</taxon>
        <taxon>Chlorella clade</taxon>
        <taxon>Chlorella</taxon>
    </lineage>
</organism>
<evidence type="ECO:0000313" key="4">
    <source>
        <dbReference type="Proteomes" id="UP001055712"/>
    </source>
</evidence>
<dbReference type="Pfam" id="PF03357">
    <property type="entry name" value="Snf7"/>
    <property type="match status" value="1"/>
</dbReference>
<gene>
    <name evidence="3" type="ORF">D9Q98_003321</name>
</gene>
<evidence type="ECO:0000256" key="1">
    <source>
        <dbReference type="SAM" id="Coils"/>
    </source>
</evidence>
<name>A0A9D4TTR9_CHLVU</name>
<feature type="region of interest" description="Disordered" evidence="2">
    <location>
        <begin position="182"/>
        <end position="215"/>
    </location>
</feature>
<keyword evidence="1" id="KW-0175">Coiled coil</keyword>
<dbReference type="InterPro" id="IPR005024">
    <property type="entry name" value="Snf7_fam"/>
</dbReference>
<dbReference type="Proteomes" id="UP001055712">
    <property type="component" value="Unassembled WGS sequence"/>
</dbReference>
<reference evidence="3" key="1">
    <citation type="journal article" date="2019" name="Plant J.">
        <title>Chlorella vulgaris genome assembly and annotation reveals the molecular basis for metabolic acclimation to high light conditions.</title>
        <authorList>
            <person name="Cecchin M."/>
            <person name="Marcolungo L."/>
            <person name="Rossato M."/>
            <person name="Girolomoni L."/>
            <person name="Cosentino E."/>
            <person name="Cuine S."/>
            <person name="Li-Beisson Y."/>
            <person name="Delledonne M."/>
            <person name="Ballottari M."/>
        </authorList>
    </citation>
    <scope>NUCLEOTIDE SEQUENCE</scope>
    <source>
        <strain evidence="3">211/11P</strain>
    </source>
</reference>
<proteinExistence type="predicted"/>